<dbReference type="OrthoDB" id="9795776at2"/>
<evidence type="ECO:0000259" key="4">
    <source>
        <dbReference type="Pfam" id="PF01420"/>
    </source>
</evidence>
<dbReference type="PANTHER" id="PTHR30408:SF12">
    <property type="entry name" value="TYPE I RESTRICTION ENZYME MJAVIII SPECIFICITY SUBUNIT"/>
    <property type="match status" value="1"/>
</dbReference>
<keyword evidence="3" id="KW-0238">DNA-binding</keyword>
<proteinExistence type="inferred from homology"/>
<dbReference type="eggNOG" id="COG0732">
    <property type="taxonomic scope" value="Bacteria"/>
</dbReference>
<evidence type="ECO:0000313" key="6">
    <source>
        <dbReference type="Proteomes" id="UP000044136"/>
    </source>
</evidence>
<evidence type="ECO:0000256" key="3">
    <source>
        <dbReference type="ARBA" id="ARBA00023125"/>
    </source>
</evidence>
<evidence type="ECO:0000256" key="1">
    <source>
        <dbReference type="ARBA" id="ARBA00010923"/>
    </source>
</evidence>
<evidence type="ECO:0000313" key="5">
    <source>
        <dbReference type="EMBL" id="CDZ98989.1"/>
    </source>
</evidence>
<dbReference type="InterPro" id="IPR044946">
    <property type="entry name" value="Restrct_endonuc_typeI_TRD_sf"/>
</dbReference>
<dbReference type="PANTHER" id="PTHR30408">
    <property type="entry name" value="TYPE-1 RESTRICTION ENZYME ECOKI SPECIFICITY PROTEIN"/>
    <property type="match status" value="1"/>
</dbReference>
<dbReference type="EMBL" id="CCSE01000001">
    <property type="protein sequence ID" value="CDZ98989.1"/>
    <property type="molecule type" value="Genomic_DNA"/>
</dbReference>
<evidence type="ECO:0000256" key="2">
    <source>
        <dbReference type="ARBA" id="ARBA00022747"/>
    </source>
</evidence>
<dbReference type="InterPro" id="IPR000055">
    <property type="entry name" value="Restrct_endonuc_typeI_TRD"/>
</dbReference>
<keyword evidence="6" id="KW-1185">Reference proteome</keyword>
<dbReference type="GO" id="GO:0003677">
    <property type="term" value="F:DNA binding"/>
    <property type="evidence" value="ECO:0007669"/>
    <property type="project" value="UniProtKB-KW"/>
</dbReference>
<gene>
    <name evidence="5" type="ORF">BN1048_00108</name>
</gene>
<sequence>MINEGNQIILYGQLYTNYTSEISFTNQFVHPKSGSIYSKGNEVIIPASGESSEDISIAASVTSQGIILGSDLNIVTPKSSLNNTFLALTLSHGNTKKRLSKYAQGKTIVHLHGSNFKKLSIKFPSIDEQKKIKDLICKVDNLASLHQESITKTHQIFQIFQSKMSANLEENTPKIRNINYSNQWNQSRLGDIGNTFTSLSGKTKDDFGHGDAEYVPYLNVFNNPIADTSLTDKIMKDPKQNSLQYGDILFTVSSETPNEVGMSSVWLDNRPNVYLNSFCFGFRPVMKYDHLFLANLLRSDSFRKQMYILAQGVSRYNISKIKAMDIKLKLPIYEEQVYIGEFFKLLILNLQLRKKKIKILQELKGEYLRKMFL</sequence>
<keyword evidence="2" id="KW-0680">Restriction system</keyword>
<dbReference type="InterPro" id="IPR052021">
    <property type="entry name" value="Type-I_RS_S_subunit"/>
</dbReference>
<organism evidence="5 6">
    <name type="scientific">Jeotgalicoccus saudimassiliensis</name>
    <dbReference type="NCBI Taxonomy" id="1461582"/>
    <lineage>
        <taxon>Bacteria</taxon>
        <taxon>Bacillati</taxon>
        <taxon>Bacillota</taxon>
        <taxon>Bacilli</taxon>
        <taxon>Bacillales</taxon>
        <taxon>Staphylococcaceae</taxon>
        <taxon>Jeotgalicoccus</taxon>
    </lineage>
</organism>
<reference evidence="5 6" key="1">
    <citation type="submission" date="2014-07" db="EMBL/GenBank/DDBJ databases">
        <authorList>
            <person name="Urmite Genomes Urmite Genomes"/>
        </authorList>
    </citation>
    <scope>NUCLEOTIDE SEQUENCE [LARGE SCALE GENOMIC DNA]</scope>
    <source>
        <strain evidence="5 6">13MG44_air</strain>
    </source>
</reference>
<dbReference type="Proteomes" id="UP000044136">
    <property type="component" value="Unassembled WGS sequence"/>
</dbReference>
<protein>
    <submittedName>
        <fullName evidence="5">EcoKI restriction-modification system protein HsdS</fullName>
    </submittedName>
</protein>
<dbReference type="Pfam" id="PF01420">
    <property type="entry name" value="Methylase_S"/>
    <property type="match status" value="2"/>
</dbReference>
<name>A0A078LYB9_9STAP</name>
<feature type="domain" description="Type I restriction modification DNA specificity" evidence="4">
    <location>
        <begin position="183"/>
        <end position="358"/>
    </location>
</feature>
<comment type="similarity">
    <text evidence="1">Belongs to the type-I restriction system S methylase family.</text>
</comment>
<dbReference type="AlphaFoldDB" id="A0A078LYB9"/>
<accession>A0A078LYB9</accession>
<dbReference type="SUPFAM" id="SSF116734">
    <property type="entry name" value="DNA methylase specificity domain"/>
    <property type="match status" value="2"/>
</dbReference>
<dbReference type="HOGENOM" id="CLU_021095_0_3_9"/>
<feature type="domain" description="Type I restriction modification DNA specificity" evidence="4">
    <location>
        <begin position="20"/>
        <end position="150"/>
    </location>
</feature>
<dbReference type="GO" id="GO:0009307">
    <property type="term" value="P:DNA restriction-modification system"/>
    <property type="evidence" value="ECO:0007669"/>
    <property type="project" value="UniProtKB-KW"/>
</dbReference>
<dbReference type="STRING" id="1461582.BN1048_00108"/>
<dbReference type="Gene3D" id="3.90.220.20">
    <property type="entry name" value="DNA methylase specificity domains"/>
    <property type="match status" value="2"/>
</dbReference>